<evidence type="ECO:0000259" key="1">
    <source>
        <dbReference type="Pfam" id="PF12849"/>
    </source>
</evidence>
<dbReference type="PANTHER" id="PTHR37945:SF1">
    <property type="entry name" value="EXTRACELLULAR TUNGSTATE BINDING PROTEIN"/>
    <property type="match status" value="1"/>
</dbReference>
<protein>
    <submittedName>
        <fullName evidence="2">Substrate-binding domain-containing protein</fullName>
    </submittedName>
</protein>
<dbReference type="Proteomes" id="UP000621436">
    <property type="component" value="Unassembled WGS sequence"/>
</dbReference>
<dbReference type="SUPFAM" id="SSF53850">
    <property type="entry name" value="Periplasmic binding protein-like II"/>
    <property type="match status" value="1"/>
</dbReference>
<proteinExistence type="predicted"/>
<sequence length="284" mass="30952">MKKLLKAGLIFALVVGVGIFMSHEIQAESIRLATTTSTEDSGLLDELLPIFTEETGIEVEVVAVGTGQALEIGRRGDADILMVHAPDLEKEFIEDGYGTERTYIMYNDFVIVGPPEDPAGLSDLVGERADIETAMTAIYEAGNDGSLRFLSRGDDSGTYLKEIALWEMTGLEDVEDTGWYNALGQGMGSTLITANEMAGYALTDRGTFLSMAEGLANLKILYKGDEALNNPYGIIPLNPEVFENANYEAAQQLVDFMVRDDIQKKIGEFGIDTFGQPLFFSGEE</sequence>
<dbReference type="AlphaFoldDB" id="A0A931F886"/>
<keyword evidence="3" id="KW-1185">Reference proteome</keyword>
<dbReference type="InterPro" id="IPR024370">
    <property type="entry name" value="PBP_domain"/>
</dbReference>
<reference evidence="2" key="1">
    <citation type="submission" date="2020-11" db="EMBL/GenBank/DDBJ databases">
        <title>Halonatronomonas betainensis gen. nov., sp. nov. a novel haloalkaliphilic representative of the family Halanaerobiacae capable of betaine degradation.</title>
        <authorList>
            <person name="Boltyanskaya Y."/>
            <person name="Kevbrin V."/>
            <person name="Detkova E."/>
            <person name="Grouzdev D.S."/>
            <person name="Koziaeva V."/>
            <person name="Zhilina T."/>
        </authorList>
    </citation>
    <scope>NUCLEOTIDE SEQUENCE</scope>
    <source>
        <strain evidence="2">Z-7014</strain>
    </source>
</reference>
<dbReference type="RefSeq" id="WP_270453079.1">
    <property type="nucleotide sequence ID" value="NZ_JADPIE010000002.1"/>
</dbReference>
<organism evidence="2 3">
    <name type="scientific">Halonatronomonas betaini</name>
    <dbReference type="NCBI Taxonomy" id="2778430"/>
    <lineage>
        <taxon>Bacteria</taxon>
        <taxon>Bacillati</taxon>
        <taxon>Bacillota</taxon>
        <taxon>Clostridia</taxon>
        <taxon>Halanaerobiales</taxon>
        <taxon>Halarsenatibacteraceae</taxon>
        <taxon>Halonatronomonas</taxon>
    </lineage>
</organism>
<dbReference type="Gene3D" id="3.40.190.10">
    <property type="entry name" value="Periplasmic binding protein-like II"/>
    <property type="match status" value="2"/>
</dbReference>
<evidence type="ECO:0000313" key="3">
    <source>
        <dbReference type="Proteomes" id="UP000621436"/>
    </source>
</evidence>
<accession>A0A931F886</accession>
<dbReference type="Pfam" id="PF12849">
    <property type="entry name" value="PBP_like_2"/>
    <property type="match status" value="1"/>
</dbReference>
<name>A0A931F886_9FIRM</name>
<comment type="caution">
    <text evidence="2">The sequence shown here is derived from an EMBL/GenBank/DDBJ whole genome shotgun (WGS) entry which is preliminary data.</text>
</comment>
<dbReference type="InterPro" id="IPR052738">
    <property type="entry name" value="ABC-Tungstate_binding"/>
</dbReference>
<dbReference type="EMBL" id="JADPIE010000002">
    <property type="protein sequence ID" value="MBF8436273.1"/>
    <property type="molecule type" value="Genomic_DNA"/>
</dbReference>
<gene>
    <name evidence="2" type="ORF">I0Q91_04210</name>
</gene>
<feature type="domain" description="PBP" evidence="1">
    <location>
        <begin position="31"/>
        <end position="260"/>
    </location>
</feature>
<evidence type="ECO:0000313" key="2">
    <source>
        <dbReference type="EMBL" id="MBF8436273.1"/>
    </source>
</evidence>
<dbReference type="PANTHER" id="PTHR37945">
    <property type="entry name" value="EXTRACELLULAR TUNGSTATE BINDING PROTEIN"/>
    <property type="match status" value="1"/>
</dbReference>